<dbReference type="CTD" id="36337056"/>
<protein>
    <submittedName>
        <fullName evidence="1">Uncharacterized protein</fullName>
    </submittedName>
</protein>
<proteinExistence type="predicted"/>
<accession>W6UR63</accession>
<dbReference type="Proteomes" id="UP000019149">
    <property type="component" value="Unassembled WGS sequence"/>
</dbReference>
<comment type="caution">
    <text evidence="1">The sequence shown here is derived from an EMBL/GenBank/DDBJ whole genome shotgun (WGS) entry which is preliminary data.</text>
</comment>
<organism evidence="1 2">
    <name type="scientific">Echinococcus granulosus</name>
    <name type="common">Hydatid tapeworm</name>
    <dbReference type="NCBI Taxonomy" id="6210"/>
    <lineage>
        <taxon>Eukaryota</taxon>
        <taxon>Metazoa</taxon>
        <taxon>Spiralia</taxon>
        <taxon>Lophotrochozoa</taxon>
        <taxon>Platyhelminthes</taxon>
        <taxon>Cestoda</taxon>
        <taxon>Eucestoda</taxon>
        <taxon>Cyclophyllidea</taxon>
        <taxon>Taeniidae</taxon>
        <taxon>Echinococcus</taxon>
        <taxon>Echinococcus granulosus group</taxon>
    </lineage>
</organism>
<gene>
    <name evidence="1" type="ORF">EGR_01341</name>
</gene>
<keyword evidence="2" id="KW-1185">Reference proteome</keyword>
<dbReference type="GeneID" id="36337056"/>
<dbReference type="AlphaFoldDB" id="W6UR63"/>
<sequence>MKEDRKSRYIAVTTSASYANCYSWPNSETNIVHPNVIFIFKKNSSGALCSLRPKRGRFCTEPKKPQFLQLPSCQTGWQLQNTAQGVPFDKHHLTNKLLSLNYTDQKDKIRPYIGYDG</sequence>
<dbReference type="RefSeq" id="XP_024354914.1">
    <property type="nucleotide sequence ID" value="XM_024490590.1"/>
</dbReference>
<dbReference type="KEGG" id="egl:EGR_01341"/>
<evidence type="ECO:0000313" key="1">
    <source>
        <dbReference type="EMBL" id="EUB63718.1"/>
    </source>
</evidence>
<name>W6UR63_ECHGR</name>
<reference evidence="1 2" key="1">
    <citation type="journal article" date="2013" name="Nat. Genet.">
        <title>The genome of the hydatid tapeworm Echinococcus granulosus.</title>
        <authorList>
            <person name="Zheng H."/>
            <person name="Zhang W."/>
            <person name="Zhang L."/>
            <person name="Zhang Z."/>
            <person name="Li J."/>
            <person name="Lu G."/>
            <person name="Zhu Y."/>
            <person name="Wang Y."/>
            <person name="Huang Y."/>
            <person name="Liu J."/>
            <person name="Kang H."/>
            <person name="Chen J."/>
            <person name="Wang L."/>
            <person name="Chen A."/>
            <person name="Yu S."/>
            <person name="Gao Z."/>
            <person name="Jin L."/>
            <person name="Gu W."/>
            <person name="Wang Z."/>
            <person name="Zhao L."/>
            <person name="Shi B."/>
            <person name="Wen H."/>
            <person name="Lin R."/>
            <person name="Jones M.K."/>
            <person name="Brejova B."/>
            <person name="Vinar T."/>
            <person name="Zhao G."/>
            <person name="McManus D.P."/>
            <person name="Chen Z."/>
            <person name="Zhou Y."/>
            <person name="Wang S."/>
        </authorList>
    </citation>
    <scope>NUCLEOTIDE SEQUENCE [LARGE SCALE GENOMIC DNA]</scope>
</reference>
<evidence type="ECO:0000313" key="2">
    <source>
        <dbReference type="Proteomes" id="UP000019149"/>
    </source>
</evidence>
<dbReference type="EMBL" id="APAU02000005">
    <property type="protein sequence ID" value="EUB63718.1"/>
    <property type="molecule type" value="Genomic_DNA"/>
</dbReference>